<dbReference type="GO" id="GO:0000976">
    <property type="term" value="F:transcription cis-regulatory region binding"/>
    <property type="evidence" value="ECO:0007669"/>
    <property type="project" value="TreeGrafter"/>
</dbReference>
<accession>U4L499</accession>
<dbReference type="EMBL" id="HF935332">
    <property type="protein sequence ID" value="CCX07123.1"/>
    <property type="molecule type" value="Genomic_DNA"/>
</dbReference>
<evidence type="ECO:0000259" key="4">
    <source>
        <dbReference type="Pfam" id="PF22939"/>
    </source>
</evidence>
<reference evidence="6 7" key="1">
    <citation type="journal article" date="2013" name="PLoS Genet.">
        <title>The genome and development-dependent transcriptomes of Pyronema confluens: a window into fungal evolution.</title>
        <authorList>
            <person name="Traeger S."/>
            <person name="Altegoer F."/>
            <person name="Freitag M."/>
            <person name="Gabaldon T."/>
            <person name="Kempken F."/>
            <person name="Kumar A."/>
            <person name="Marcet-Houben M."/>
            <person name="Poggeler S."/>
            <person name="Stajich J.E."/>
            <person name="Nowrousian M."/>
        </authorList>
    </citation>
    <scope>NUCLEOTIDE SEQUENCE [LARGE SCALE GENOMIC DNA]</scope>
    <source>
        <strain evidence="7">CBS 100304</strain>
        <tissue evidence="6">Vegetative mycelium</tissue>
    </source>
</reference>
<dbReference type="Pfam" id="PF12796">
    <property type="entry name" value="Ank_2"/>
    <property type="match status" value="2"/>
</dbReference>
<dbReference type="eggNOG" id="KOG0504">
    <property type="taxonomic scope" value="Eukaryota"/>
</dbReference>
<feature type="repeat" description="ANK" evidence="3">
    <location>
        <begin position="578"/>
        <end position="612"/>
    </location>
</feature>
<feature type="repeat" description="ANK" evidence="3">
    <location>
        <begin position="729"/>
        <end position="761"/>
    </location>
</feature>
<dbReference type="InterPro" id="IPR056884">
    <property type="entry name" value="NPHP3-like_N"/>
</dbReference>
<dbReference type="InterPro" id="IPR050663">
    <property type="entry name" value="Ankyrin-SOCS_Box"/>
</dbReference>
<dbReference type="InterPro" id="IPR002110">
    <property type="entry name" value="Ankyrin_rpt"/>
</dbReference>
<dbReference type="Pfam" id="PF00023">
    <property type="entry name" value="Ank"/>
    <property type="match status" value="3"/>
</dbReference>
<keyword evidence="1" id="KW-0677">Repeat</keyword>
<dbReference type="PRINTS" id="PR01415">
    <property type="entry name" value="ANKYRIN"/>
</dbReference>
<evidence type="ECO:0000256" key="3">
    <source>
        <dbReference type="PROSITE-ProRule" id="PRU00023"/>
    </source>
</evidence>
<feature type="repeat" description="ANK" evidence="3">
    <location>
        <begin position="696"/>
        <end position="728"/>
    </location>
</feature>
<name>U4L499_PYROM</name>
<feature type="repeat" description="ANK" evidence="3">
    <location>
        <begin position="762"/>
        <end position="794"/>
    </location>
</feature>
<dbReference type="SMART" id="SM00248">
    <property type="entry name" value="ANK"/>
    <property type="match status" value="10"/>
</dbReference>
<feature type="repeat" description="ANK" evidence="3">
    <location>
        <begin position="828"/>
        <end position="864"/>
    </location>
</feature>
<keyword evidence="7" id="KW-1185">Reference proteome</keyword>
<evidence type="ECO:0000259" key="5">
    <source>
        <dbReference type="Pfam" id="PF24883"/>
    </source>
</evidence>
<dbReference type="PROSITE" id="PS50088">
    <property type="entry name" value="ANK_REPEAT"/>
    <property type="match status" value="9"/>
</dbReference>
<evidence type="ECO:0000313" key="7">
    <source>
        <dbReference type="Proteomes" id="UP000018144"/>
    </source>
</evidence>
<feature type="domain" description="Nephrocystin 3-like N-terminal" evidence="5">
    <location>
        <begin position="1"/>
        <end position="95"/>
    </location>
</feature>
<dbReference type="OrthoDB" id="195446at2759"/>
<feature type="repeat" description="ANK" evidence="3">
    <location>
        <begin position="795"/>
        <end position="827"/>
    </location>
</feature>
<dbReference type="Pfam" id="PF24883">
    <property type="entry name" value="NPHP3_N"/>
    <property type="match status" value="1"/>
</dbReference>
<feature type="repeat" description="ANK" evidence="3">
    <location>
        <begin position="544"/>
        <end position="577"/>
    </location>
</feature>
<feature type="repeat" description="ANK" evidence="3">
    <location>
        <begin position="505"/>
        <end position="540"/>
    </location>
</feature>
<feature type="domain" description="GPI inositol-deacylase winged helix" evidence="4">
    <location>
        <begin position="207"/>
        <end position="289"/>
    </location>
</feature>
<organism evidence="6 7">
    <name type="scientific">Pyronema omphalodes (strain CBS 100304)</name>
    <name type="common">Pyronema confluens</name>
    <dbReference type="NCBI Taxonomy" id="1076935"/>
    <lineage>
        <taxon>Eukaryota</taxon>
        <taxon>Fungi</taxon>
        <taxon>Dikarya</taxon>
        <taxon>Ascomycota</taxon>
        <taxon>Pezizomycotina</taxon>
        <taxon>Pezizomycetes</taxon>
        <taxon>Pezizales</taxon>
        <taxon>Pyronemataceae</taxon>
        <taxon>Pyronema</taxon>
    </lineage>
</organism>
<dbReference type="PANTHER" id="PTHR24193:SF121">
    <property type="entry name" value="ADA2A-CONTAINING COMPLEX COMPONENT 3, ISOFORM D"/>
    <property type="match status" value="1"/>
</dbReference>
<dbReference type="Pfam" id="PF22939">
    <property type="entry name" value="WHD_GPIID"/>
    <property type="match status" value="1"/>
</dbReference>
<dbReference type="GO" id="GO:0045944">
    <property type="term" value="P:positive regulation of transcription by RNA polymerase II"/>
    <property type="evidence" value="ECO:0007669"/>
    <property type="project" value="TreeGrafter"/>
</dbReference>
<dbReference type="STRING" id="1076935.U4L499"/>
<dbReference type="Gene3D" id="1.25.40.20">
    <property type="entry name" value="Ankyrin repeat-containing domain"/>
    <property type="match status" value="4"/>
</dbReference>
<keyword evidence="2 3" id="KW-0040">ANK repeat</keyword>
<dbReference type="OMA" id="AYHANEA"/>
<dbReference type="Proteomes" id="UP000018144">
    <property type="component" value="Unassembled WGS sequence"/>
</dbReference>
<proteinExistence type="predicted"/>
<evidence type="ECO:0000256" key="2">
    <source>
        <dbReference type="ARBA" id="ARBA00023043"/>
    </source>
</evidence>
<feature type="repeat" description="ANK" evidence="3">
    <location>
        <begin position="613"/>
        <end position="647"/>
    </location>
</feature>
<evidence type="ECO:0000313" key="6">
    <source>
        <dbReference type="EMBL" id="CCX07123.1"/>
    </source>
</evidence>
<dbReference type="PANTHER" id="PTHR24193">
    <property type="entry name" value="ANKYRIN REPEAT PROTEIN"/>
    <property type="match status" value="1"/>
</dbReference>
<sequence length="911" mass="101649">MISALLKQILAARSQHIPTEIISSLKKRKHTKTQTLDLDEASQFLLSILGNFETFYICVDALDECNSEQRASFLPLIKKILENYKHSARIFVTGRPHIEQQVHGLFNEILPISITLKADAGDIKRYVEWQLKKDDNYASMDDEFKKEITDTIVATADGMFLLPALQIQSVLDQTSISKRKAALISMPKKLDEAFQVTIDRIQRQASAKSKQGMEVLKWTFMAERPLSVAELRHALAAVDSTSSSHLDHNDLPFEKSLTDYCHGLVVLDKETSSLRLVHKSLQDFLQKQHEKKKLFETGHCEIARACLLYMGFSDRTMSSGPLYYPDVSDPTFVELVYRGFDRPDILEVTSKNLVSPHIERFPLLKYAIHFWGFHAKKQMNQEVTDQIHALFLNGRNSHCISKDLLPLALEIFSDSALRTMIGVNIGGNFIRFYSNLTAFPGLYITVHFGLDGVFEALVDRIHDIDIDMAFWKAYCLQTGILMGHPSIIRLLLDRTDVDINSAFASGITPLCLAIEYSKREQETIVLQLLDRGADISMRCSDSRGGLTPLSHAAAKGFNSAVLSILIEKGADIESRDKQGRTPLLHAVQRMDFNETMINLLLDKGANIESSDNTGRTPLLWALHLGVSWIKIVCLLIKRGANTESRDPHGKTTLLLLLEILTQTVLLRTYKLEFQLAESIVFSLLDKGVDISVVDNQGRTPLSWAAEIGNTQIVSYLLEKGADINFTDDDGRTPLLHAIHGGFVRVVDLLLEKGADPDSRDNAGKTPLIHVTRSGLCDVVDLLWKNGASIDLSDSDGRTPLSWAVEQGHEETVGLLLEKGADTNSRDNSGRTPLSWAVCPAGGVPNRRVVQFLLDKGASINVRDNLGRTPLTMITLKLFCSTLGLGMQSLADSERENFEKVERLVTERGGTF</sequence>
<evidence type="ECO:0000256" key="1">
    <source>
        <dbReference type="ARBA" id="ARBA00022737"/>
    </source>
</evidence>
<protein>
    <submittedName>
        <fullName evidence="6">Similar to Ankyrin repeat domain-containing protein 50 acc. no. Q9ULJ7</fullName>
    </submittedName>
</protein>
<dbReference type="GO" id="GO:0005634">
    <property type="term" value="C:nucleus"/>
    <property type="evidence" value="ECO:0007669"/>
    <property type="project" value="TreeGrafter"/>
</dbReference>
<dbReference type="AlphaFoldDB" id="U4L499"/>
<dbReference type="InterPro" id="IPR036770">
    <property type="entry name" value="Ankyrin_rpt-contain_sf"/>
</dbReference>
<dbReference type="InterPro" id="IPR054471">
    <property type="entry name" value="GPIID_WHD"/>
</dbReference>
<dbReference type="SUPFAM" id="SSF48403">
    <property type="entry name" value="Ankyrin repeat"/>
    <property type="match status" value="2"/>
</dbReference>
<gene>
    <name evidence="6" type="ORF">PCON_06710</name>
</gene>
<dbReference type="PROSITE" id="PS50297">
    <property type="entry name" value="ANK_REP_REGION"/>
    <property type="match status" value="8"/>
</dbReference>